<dbReference type="Pfam" id="PF15979">
    <property type="entry name" value="Glyco_hydro_115"/>
    <property type="match status" value="1"/>
</dbReference>
<gene>
    <name evidence="4" type="ORF">C8P68_103364</name>
</gene>
<reference evidence="4 5" key="1">
    <citation type="submission" date="2018-04" db="EMBL/GenBank/DDBJ databases">
        <title>Genomic Encyclopedia of Archaeal and Bacterial Type Strains, Phase II (KMG-II): from individual species to whole genera.</title>
        <authorList>
            <person name="Goeker M."/>
        </authorList>
    </citation>
    <scope>NUCLEOTIDE SEQUENCE [LARGE SCALE GENOMIC DNA]</scope>
    <source>
        <strain evidence="4 5">DSM 26809</strain>
    </source>
</reference>
<dbReference type="Gene3D" id="3.20.20.520">
    <property type="entry name" value="Glycosyl hydrolase family 115"/>
    <property type="match status" value="1"/>
</dbReference>
<proteinExistence type="predicted"/>
<dbReference type="InterPro" id="IPR029018">
    <property type="entry name" value="Hex-like_dom2"/>
</dbReference>
<dbReference type="AlphaFoldDB" id="A0A2T5JBF8"/>
<feature type="signal peptide" evidence="2">
    <location>
        <begin position="1"/>
        <end position="44"/>
    </location>
</feature>
<dbReference type="Gene3D" id="2.60.120.1620">
    <property type="match status" value="1"/>
</dbReference>
<evidence type="ECO:0000256" key="1">
    <source>
        <dbReference type="ARBA" id="ARBA00022801"/>
    </source>
</evidence>
<dbReference type="Gene3D" id="3.30.379.10">
    <property type="entry name" value="Chitobiase/beta-hexosaminidase domain 2-like"/>
    <property type="match status" value="1"/>
</dbReference>
<dbReference type="PANTHER" id="PTHR37842">
    <property type="match status" value="1"/>
</dbReference>
<evidence type="ECO:0000313" key="4">
    <source>
        <dbReference type="EMBL" id="PTQ98203.1"/>
    </source>
</evidence>
<dbReference type="InterPro" id="IPR031924">
    <property type="entry name" value="GH115"/>
</dbReference>
<feature type="chain" id="PRO_5015536634" evidence="2">
    <location>
        <begin position="45"/>
        <end position="985"/>
    </location>
</feature>
<dbReference type="PANTHER" id="PTHR37842:SF2">
    <property type="entry name" value="GYLCOSYL HYDROLASE 115 C-TERMINAL DOMAIN-CONTAINING PROTEIN"/>
    <property type="match status" value="1"/>
</dbReference>
<feature type="domain" description="Gylcosyl hydrolase 115 C-terminal" evidence="3">
    <location>
        <begin position="807"/>
        <end position="973"/>
    </location>
</feature>
<dbReference type="InterPro" id="IPR041437">
    <property type="entry name" value="GH115_C"/>
</dbReference>
<dbReference type="Proteomes" id="UP000244168">
    <property type="component" value="Unassembled WGS sequence"/>
</dbReference>
<sequence length="985" mass="109466">MIPASPLLAFRPKRPGLSKLLHRCVVSLSAASAFVLVCASTAFADQFPLVTPQSKIAIVYDAAECKLDSISANLLADDIQRVSGYRPVVSPDLSTVKGDAIIIGSINSKQVSALKQPAMVPALKGKWESYAFRLLNHPTPNINKALVIAGSDYRGTAYGVFEISARIGVTPWYWWADATPTVKKELYVDINNEVSAEPSIKFRGIFINDEDWGLQPWAAKTFEPETKDIGPKTYAKVFELLLRLKANLIWPAMHPSTKPFYHYPDNIKVAKDYQIVIGSSHAEPMLRNNVGEWNEKTMGAFNYLTNKDKVYDYWESRVKESKGVDAIYTVGMRGVHDSGIEGVKTPKEAVPLLQRIFDDQRALFKKYINPDATKVPQAFTAYKEVLDVYDAGLKVPDDVTLIWPDDNYGYIQRLNNEQENKRSGGSGVYYHVSYWGRPHDYIWLSSTSPGLIREEMSRAYEMNARNVWVVNVGDIKPAEYDIQYFLDMAYNVKPFLNTQFVKPHLKAWVADNLGAEHADEITDVMWKYYQLAFERRPEFMGWSQTEPTTPVHPTAYNHFSFGDQAQRRMDAFEALEKEVKTLQASIPTQKKDCFFQTVYYPVVCASEMSKKFLYTDKALLYGKQGRISAAYYDTLARGAYNTIAAETDFYNKQMSNGKWRNMMSMGPRSLPVYAPPGANHPIAKRTDVIGVSTEGGAVDSLAHNYSLSLPGFDGIDGQSHFMDVFLTRAENVHFSLKTSVPWIKSSVTAGDLDPSALKSQQRIWITVDQAKLQPGLNSGVITLQAGAIKYTINVSANNAGAPKGFTGFVAADGYVSMNAKHFQDVGNDALHYWSSVAGLGATDQSVEALPLNAKTRLTDDGSAVIKNPSLSYRFYTRSAAPAAINIVTLPTFALNSNYGVRYGVSIDGGPVSTLNFKTFGRSEEWKQAVLSNSITRTIKLPQLGAGVHTLKIFMIDPGVILDRIVVNLGGADAYYGLLPESKMIK</sequence>
<dbReference type="GO" id="GO:0005975">
    <property type="term" value="P:carbohydrate metabolic process"/>
    <property type="evidence" value="ECO:0007669"/>
    <property type="project" value="UniProtKB-ARBA"/>
</dbReference>
<evidence type="ECO:0000259" key="3">
    <source>
        <dbReference type="Pfam" id="PF17829"/>
    </source>
</evidence>
<evidence type="ECO:0000256" key="2">
    <source>
        <dbReference type="SAM" id="SignalP"/>
    </source>
</evidence>
<name>A0A2T5JBF8_9SPHI</name>
<dbReference type="Pfam" id="PF17829">
    <property type="entry name" value="GH115_C"/>
    <property type="match status" value="1"/>
</dbReference>
<accession>A0A2T5JBF8</accession>
<organism evidence="4 5">
    <name type="scientific">Mucilaginibacter yixingensis</name>
    <dbReference type="NCBI Taxonomy" id="1295612"/>
    <lineage>
        <taxon>Bacteria</taxon>
        <taxon>Pseudomonadati</taxon>
        <taxon>Bacteroidota</taxon>
        <taxon>Sphingobacteriia</taxon>
        <taxon>Sphingobacteriales</taxon>
        <taxon>Sphingobacteriaceae</taxon>
        <taxon>Mucilaginibacter</taxon>
    </lineage>
</organism>
<dbReference type="InterPro" id="IPR042301">
    <property type="entry name" value="GH115_sf"/>
</dbReference>
<comment type="caution">
    <text evidence="4">The sequence shown here is derived from an EMBL/GenBank/DDBJ whole genome shotgun (WGS) entry which is preliminary data.</text>
</comment>
<dbReference type="Gene3D" id="1.20.58.2150">
    <property type="match status" value="1"/>
</dbReference>
<keyword evidence="5" id="KW-1185">Reference proteome</keyword>
<protein>
    <submittedName>
        <fullName evidence="4">Glycosyl hydrolase family 115 (Putative glucuronidase)</fullName>
    </submittedName>
</protein>
<evidence type="ECO:0000313" key="5">
    <source>
        <dbReference type="Proteomes" id="UP000244168"/>
    </source>
</evidence>
<dbReference type="EMBL" id="QAOQ01000003">
    <property type="protein sequence ID" value="PTQ98203.1"/>
    <property type="molecule type" value="Genomic_DNA"/>
</dbReference>
<keyword evidence="1 4" id="KW-0378">Hydrolase</keyword>
<dbReference type="OrthoDB" id="8727830at2"/>
<dbReference type="GO" id="GO:0016787">
    <property type="term" value="F:hydrolase activity"/>
    <property type="evidence" value="ECO:0007669"/>
    <property type="project" value="UniProtKB-KW"/>
</dbReference>
<keyword evidence="2" id="KW-0732">Signal</keyword>